<dbReference type="Pfam" id="PF00034">
    <property type="entry name" value="Cytochrom_C"/>
    <property type="match status" value="1"/>
</dbReference>
<evidence type="ECO:0000259" key="5">
    <source>
        <dbReference type="PROSITE" id="PS51007"/>
    </source>
</evidence>
<keyword evidence="1 4" id="KW-0349">Heme</keyword>
<dbReference type="InterPro" id="IPR036909">
    <property type="entry name" value="Cyt_c-like_dom_sf"/>
</dbReference>
<keyword evidence="7" id="KW-1185">Reference proteome</keyword>
<reference evidence="6" key="1">
    <citation type="journal article" date="2014" name="Int. J. Syst. Evol. Microbiol.">
        <title>Complete genome sequence of Corynebacterium casei LMG S-19264T (=DSM 44701T), isolated from a smear-ripened cheese.</title>
        <authorList>
            <consortium name="US DOE Joint Genome Institute (JGI-PGF)"/>
            <person name="Walter F."/>
            <person name="Albersmeier A."/>
            <person name="Kalinowski J."/>
            <person name="Ruckert C."/>
        </authorList>
    </citation>
    <scope>NUCLEOTIDE SEQUENCE</scope>
    <source>
        <strain evidence="6">CGMCC 1.15958</strain>
    </source>
</reference>
<comment type="caution">
    <text evidence="6">The sequence shown here is derived from an EMBL/GenBank/DDBJ whole genome shotgun (WGS) entry which is preliminary data.</text>
</comment>
<organism evidence="6 7">
    <name type="scientific">Emticicia aquatilis</name>
    <dbReference type="NCBI Taxonomy" id="1537369"/>
    <lineage>
        <taxon>Bacteria</taxon>
        <taxon>Pseudomonadati</taxon>
        <taxon>Bacteroidota</taxon>
        <taxon>Cytophagia</taxon>
        <taxon>Cytophagales</taxon>
        <taxon>Leadbetterellaceae</taxon>
        <taxon>Emticicia</taxon>
    </lineage>
</organism>
<keyword evidence="3 4" id="KW-0408">Iron</keyword>
<dbReference type="GO" id="GO:0020037">
    <property type="term" value="F:heme binding"/>
    <property type="evidence" value="ECO:0007669"/>
    <property type="project" value="InterPro"/>
</dbReference>
<dbReference type="InterPro" id="IPR051459">
    <property type="entry name" value="Cytochrome_c-type_DH"/>
</dbReference>
<evidence type="ECO:0000256" key="1">
    <source>
        <dbReference type="ARBA" id="ARBA00022617"/>
    </source>
</evidence>
<proteinExistence type="predicted"/>
<keyword evidence="2 4" id="KW-0479">Metal-binding</keyword>
<evidence type="ECO:0000313" key="6">
    <source>
        <dbReference type="EMBL" id="GGD68888.1"/>
    </source>
</evidence>
<dbReference type="EMBL" id="BMKK01000007">
    <property type="protein sequence ID" value="GGD68888.1"/>
    <property type="molecule type" value="Genomic_DNA"/>
</dbReference>
<name>A0A916Z0N9_9BACT</name>
<accession>A0A916Z0N9</accession>
<dbReference type="PANTHER" id="PTHR35008">
    <property type="entry name" value="BLL4482 PROTEIN-RELATED"/>
    <property type="match status" value="1"/>
</dbReference>
<sequence>MNKQRYLLGLAALLFFGIALQACYQAMSKESEPLQNRPVQSNEPKVLADTVPSSFGYGRNATQAEIDRLDIDVRPDGKGLPKGEGISAKGKVIFEEKCVACHGAGGIGGPNGSLVTNKTPTDKRREKTIGNYWPYATTVFDYVRRAMPFNEPGSLSNEEVYHLTAYLLNANGIIDEKDVINAQTLPKVEMPAKNLFVPDDRKGGAEIR</sequence>
<evidence type="ECO:0000313" key="7">
    <source>
        <dbReference type="Proteomes" id="UP000609064"/>
    </source>
</evidence>
<feature type="domain" description="Cytochrome c" evidence="5">
    <location>
        <begin position="85"/>
        <end position="171"/>
    </location>
</feature>
<dbReference type="GO" id="GO:0009055">
    <property type="term" value="F:electron transfer activity"/>
    <property type="evidence" value="ECO:0007669"/>
    <property type="project" value="InterPro"/>
</dbReference>
<dbReference type="GO" id="GO:0046872">
    <property type="term" value="F:metal ion binding"/>
    <property type="evidence" value="ECO:0007669"/>
    <property type="project" value="UniProtKB-KW"/>
</dbReference>
<dbReference type="Proteomes" id="UP000609064">
    <property type="component" value="Unassembled WGS sequence"/>
</dbReference>
<evidence type="ECO:0000256" key="2">
    <source>
        <dbReference type="ARBA" id="ARBA00022723"/>
    </source>
</evidence>
<protein>
    <recommendedName>
        <fullName evidence="5">Cytochrome c domain-containing protein</fullName>
    </recommendedName>
</protein>
<dbReference type="RefSeq" id="WP_374757859.1">
    <property type="nucleotide sequence ID" value="NZ_BMKK01000007.1"/>
</dbReference>
<reference evidence="6" key="2">
    <citation type="submission" date="2020-09" db="EMBL/GenBank/DDBJ databases">
        <authorList>
            <person name="Sun Q."/>
            <person name="Zhou Y."/>
        </authorList>
    </citation>
    <scope>NUCLEOTIDE SEQUENCE</scope>
    <source>
        <strain evidence="6">CGMCC 1.15958</strain>
    </source>
</reference>
<gene>
    <name evidence="6" type="ORF">GCM10011514_36240</name>
</gene>
<dbReference type="AlphaFoldDB" id="A0A916Z0N9"/>
<dbReference type="PROSITE" id="PS51007">
    <property type="entry name" value="CYTC"/>
    <property type="match status" value="1"/>
</dbReference>
<evidence type="ECO:0000256" key="4">
    <source>
        <dbReference type="PROSITE-ProRule" id="PRU00433"/>
    </source>
</evidence>
<dbReference type="PANTHER" id="PTHR35008:SF8">
    <property type="entry name" value="ALCOHOL DEHYDROGENASE CYTOCHROME C SUBUNIT"/>
    <property type="match status" value="1"/>
</dbReference>
<dbReference type="Gene3D" id="1.10.760.10">
    <property type="entry name" value="Cytochrome c-like domain"/>
    <property type="match status" value="1"/>
</dbReference>
<dbReference type="PROSITE" id="PS51257">
    <property type="entry name" value="PROKAR_LIPOPROTEIN"/>
    <property type="match status" value="1"/>
</dbReference>
<evidence type="ECO:0000256" key="3">
    <source>
        <dbReference type="ARBA" id="ARBA00023004"/>
    </source>
</evidence>
<dbReference type="InterPro" id="IPR009056">
    <property type="entry name" value="Cyt_c-like_dom"/>
</dbReference>
<dbReference type="SUPFAM" id="SSF46626">
    <property type="entry name" value="Cytochrome c"/>
    <property type="match status" value="1"/>
</dbReference>